<keyword evidence="2" id="KW-1185">Reference proteome</keyword>
<name>A0A484KUV3_9ASTE</name>
<accession>A0A484KUV3</accession>
<proteinExistence type="predicted"/>
<evidence type="ECO:0008006" key="3">
    <source>
        <dbReference type="Google" id="ProtNLM"/>
    </source>
</evidence>
<reference evidence="1 2" key="1">
    <citation type="submission" date="2018-04" db="EMBL/GenBank/DDBJ databases">
        <authorList>
            <person name="Vogel A."/>
        </authorList>
    </citation>
    <scope>NUCLEOTIDE SEQUENCE [LARGE SCALE GENOMIC DNA]</scope>
</reference>
<dbReference type="EMBL" id="OOIL02000560">
    <property type="protein sequence ID" value="VFQ66979.1"/>
    <property type="molecule type" value="Genomic_DNA"/>
</dbReference>
<gene>
    <name evidence="1" type="ORF">CCAM_LOCUS8755</name>
</gene>
<evidence type="ECO:0000313" key="1">
    <source>
        <dbReference type="EMBL" id="VFQ66979.1"/>
    </source>
</evidence>
<dbReference type="AlphaFoldDB" id="A0A484KUV3"/>
<evidence type="ECO:0000313" key="2">
    <source>
        <dbReference type="Proteomes" id="UP000595140"/>
    </source>
</evidence>
<dbReference type="OrthoDB" id="1428630at2759"/>
<protein>
    <recommendedName>
        <fullName evidence="3">Reverse transcriptase zinc-binding domain-containing protein</fullName>
    </recommendedName>
</protein>
<dbReference type="Proteomes" id="UP000595140">
    <property type="component" value="Unassembled WGS sequence"/>
</dbReference>
<organism evidence="1 2">
    <name type="scientific">Cuscuta campestris</name>
    <dbReference type="NCBI Taxonomy" id="132261"/>
    <lineage>
        <taxon>Eukaryota</taxon>
        <taxon>Viridiplantae</taxon>
        <taxon>Streptophyta</taxon>
        <taxon>Embryophyta</taxon>
        <taxon>Tracheophyta</taxon>
        <taxon>Spermatophyta</taxon>
        <taxon>Magnoliopsida</taxon>
        <taxon>eudicotyledons</taxon>
        <taxon>Gunneridae</taxon>
        <taxon>Pentapetalae</taxon>
        <taxon>asterids</taxon>
        <taxon>lamiids</taxon>
        <taxon>Solanales</taxon>
        <taxon>Convolvulaceae</taxon>
        <taxon>Cuscuteae</taxon>
        <taxon>Cuscuta</taxon>
        <taxon>Cuscuta subgen. Grammica</taxon>
        <taxon>Cuscuta sect. Cleistogrammica</taxon>
    </lineage>
</organism>
<sequence>MQLAPVFSMANKYVVVIEEAMNDASIVLILEKNSPETVTDLRPIALRNIIYNIVAKILGSLDKAIHWLSWKHMAEPKTFGGIGFKHLHSFNIAMLEAKLEGTPSYCWRSILAAQALTKAGARRRIGNGFDTLVWGSPWLLDAADPRACLDSSSHWPNFPIAFLINSESGYWGLQLLHQLFSQRDIDSDCYRWDHS</sequence>